<dbReference type="Proteomes" id="UP000013167">
    <property type="component" value="Unassembled WGS sequence"/>
</dbReference>
<dbReference type="Gene3D" id="1.10.10.10">
    <property type="entry name" value="Winged helix-like DNA-binding domain superfamily/Winged helix DNA-binding domain"/>
    <property type="match status" value="1"/>
</dbReference>
<keyword evidence="5" id="KW-0804">Transcription</keyword>
<evidence type="ECO:0000256" key="1">
    <source>
        <dbReference type="ARBA" id="ARBA00010641"/>
    </source>
</evidence>
<keyword evidence="8" id="KW-1185">Reference proteome</keyword>
<name>N0E446_9MICO</name>
<dbReference type="InterPro" id="IPR014284">
    <property type="entry name" value="RNA_pol_sigma-70_dom"/>
</dbReference>
<dbReference type="Gene3D" id="1.10.1740.10">
    <property type="match status" value="1"/>
</dbReference>
<evidence type="ECO:0000259" key="6">
    <source>
        <dbReference type="Pfam" id="PF04542"/>
    </source>
</evidence>
<evidence type="ECO:0000256" key="4">
    <source>
        <dbReference type="ARBA" id="ARBA00023125"/>
    </source>
</evidence>
<dbReference type="InterPro" id="IPR036388">
    <property type="entry name" value="WH-like_DNA-bd_sf"/>
</dbReference>
<dbReference type="AlphaFoldDB" id="N0E446"/>
<dbReference type="GO" id="GO:0006352">
    <property type="term" value="P:DNA-templated transcription initiation"/>
    <property type="evidence" value="ECO:0007669"/>
    <property type="project" value="InterPro"/>
</dbReference>
<dbReference type="Pfam" id="PF04542">
    <property type="entry name" value="Sigma70_r2"/>
    <property type="match status" value="1"/>
</dbReference>
<dbReference type="STRING" id="1193181.BN10_620002"/>
<dbReference type="GO" id="GO:0016987">
    <property type="term" value="F:sigma factor activity"/>
    <property type="evidence" value="ECO:0007669"/>
    <property type="project" value="UniProtKB-KW"/>
</dbReference>
<evidence type="ECO:0000313" key="8">
    <source>
        <dbReference type="Proteomes" id="UP000013167"/>
    </source>
</evidence>
<comment type="caution">
    <text evidence="7">The sequence shown here is derived from an EMBL/GenBank/DDBJ whole genome shotgun (WGS) entry which is preliminary data.</text>
</comment>
<dbReference type="SUPFAM" id="SSF88946">
    <property type="entry name" value="Sigma2 domain of RNA polymerase sigma factors"/>
    <property type="match status" value="1"/>
</dbReference>
<dbReference type="InterPro" id="IPR013325">
    <property type="entry name" value="RNA_pol_sigma_r2"/>
</dbReference>
<accession>N0E446</accession>
<dbReference type="PANTHER" id="PTHR43133:SF8">
    <property type="entry name" value="RNA POLYMERASE SIGMA FACTOR HI_1459-RELATED"/>
    <property type="match status" value="1"/>
</dbReference>
<feature type="domain" description="RNA polymerase sigma-70 region 2" evidence="6">
    <location>
        <begin position="30"/>
        <end position="88"/>
    </location>
</feature>
<dbReference type="HOGENOM" id="CLU_047691_5_2_11"/>
<dbReference type="EMBL" id="CAIZ01000133">
    <property type="protein sequence ID" value="CCH70621.1"/>
    <property type="molecule type" value="Genomic_DNA"/>
</dbReference>
<proteinExistence type="inferred from homology"/>
<gene>
    <name evidence="7" type="ORF">BN10_620002</name>
</gene>
<dbReference type="InterPro" id="IPR039425">
    <property type="entry name" value="RNA_pol_sigma-70-like"/>
</dbReference>
<dbReference type="InterPro" id="IPR013324">
    <property type="entry name" value="RNA_pol_sigma_r3/r4-like"/>
</dbReference>
<dbReference type="GO" id="GO:0003677">
    <property type="term" value="F:DNA binding"/>
    <property type="evidence" value="ECO:0007669"/>
    <property type="project" value="UniProtKB-KW"/>
</dbReference>
<dbReference type="eggNOG" id="COG1595">
    <property type="taxonomic scope" value="Bacteria"/>
</dbReference>
<evidence type="ECO:0000256" key="5">
    <source>
        <dbReference type="ARBA" id="ARBA00023163"/>
    </source>
</evidence>
<sequence length="192" mass="21061">MNAPTRDLGTVTAAAIAAYRSGDTSLMAEMVERVSPLLWRVARAQGLSTASAEDVVQTSWLRLLQHIDRIDEDRAVLKWLVTTVRREAWSVGRKSTKDIVSDPVAMPEMPTVDPTVQLVEQLGVSDVLWTHVRDLSERCRRLLAVIAFADRPDYAAIAEALGMPVGSIGPTRGRCLAKLRAALEADPTWVTS</sequence>
<evidence type="ECO:0000313" key="7">
    <source>
        <dbReference type="EMBL" id="CCH70621.1"/>
    </source>
</evidence>
<evidence type="ECO:0000256" key="2">
    <source>
        <dbReference type="ARBA" id="ARBA00023015"/>
    </source>
</evidence>
<organism evidence="7 8">
    <name type="scientific">Phycicoccus elongatus Lp2</name>
    <dbReference type="NCBI Taxonomy" id="1193181"/>
    <lineage>
        <taxon>Bacteria</taxon>
        <taxon>Bacillati</taxon>
        <taxon>Actinomycetota</taxon>
        <taxon>Actinomycetes</taxon>
        <taxon>Micrococcales</taxon>
        <taxon>Intrasporangiaceae</taxon>
        <taxon>Phycicoccus</taxon>
    </lineage>
</organism>
<evidence type="ECO:0000256" key="3">
    <source>
        <dbReference type="ARBA" id="ARBA00023082"/>
    </source>
</evidence>
<dbReference type="PANTHER" id="PTHR43133">
    <property type="entry name" value="RNA POLYMERASE ECF-TYPE SIGMA FACTO"/>
    <property type="match status" value="1"/>
</dbReference>
<keyword evidence="4" id="KW-0238">DNA-binding</keyword>
<reference evidence="7 8" key="1">
    <citation type="journal article" date="2013" name="ISME J.">
        <title>A metabolic model for members of the genus Tetrasphaera involved in enhanced biological phosphorus removal.</title>
        <authorList>
            <person name="Kristiansen R."/>
            <person name="Nguyen H.T.T."/>
            <person name="Saunders A.M."/>
            <person name="Nielsen J.L."/>
            <person name="Wimmer R."/>
            <person name="Le V.Q."/>
            <person name="McIlroy S.J."/>
            <person name="Petrovski S."/>
            <person name="Seviour R.J."/>
            <person name="Calteau A."/>
            <person name="Nielsen K.L."/>
            <person name="Nielsen P.H."/>
        </authorList>
    </citation>
    <scope>NUCLEOTIDE SEQUENCE [LARGE SCALE GENOMIC DNA]</scope>
    <source>
        <strain evidence="7 8">Lp2</strain>
    </source>
</reference>
<protein>
    <submittedName>
        <fullName evidence="7">Putative RNA polymerase sigma factor</fullName>
    </submittedName>
</protein>
<dbReference type="SUPFAM" id="SSF88659">
    <property type="entry name" value="Sigma3 and sigma4 domains of RNA polymerase sigma factors"/>
    <property type="match status" value="1"/>
</dbReference>
<dbReference type="NCBIfam" id="TIGR02937">
    <property type="entry name" value="sigma70-ECF"/>
    <property type="match status" value="1"/>
</dbReference>
<comment type="similarity">
    <text evidence="1">Belongs to the sigma-70 factor family. ECF subfamily.</text>
</comment>
<keyword evidence="3" id="KW-0731">Sigma factor</keyword>
<keyword evidence="2" id="KW-0805">Transcription regulation</keyword>
<dbReference type="RefSeq" id="WP_010850464.1">
    <property type="nucleotide sequence ID" value="NZ_HF570956.1"/>
</dbReference>
<dbReference type="InterPro" id="IPR007627">
    <property type="entry name" value="RNA_pol_sigma70_r2"/>
</dbReference>